<feature type="domain" description="G-protein coupled receptors family 1 profile" evidence="12">
    <location>
        <begin position="57"/>
        <end position="306"/>
    </location>
</feature>
<keyword evidence="3 10" id="KW-0812">Transmembrane</keyword>
<dbReference type="FunFam" id="1.20.1070.10:FF:000015">
    <property type="entry name" value="Olfactory receptor"/>
    <property type="match status" value="1"/>
</dbReference>
<keyword evidence="4" id="KW-0552">Olfaction</keyword>
<keyword evidence="4" id="KW-0716">Sensory transduction</keyword>
<keyword evidence="7 11" id="KW-0472">Membrane</keyword>
<dbReference type="PROSITE" id="PS50262">
    <property type="entry name" value="G_PROTEIN_RECEP_F1_2"/>
    <property type="match status" value="1"/>
</dbReference>
<evidence type="ECO:0000256" key="7">
    <source>
        <dbReference type="ARBA" id="ARBA00023136"/>
    </source>
</evidence>
<dbReference type="AlphaFoldDB" id="A0A8J0TIX2"/>
<evidence type="ECO:0000259" key="12">
    <source>
        <dbReference type="PROSITE" id="PS50262"/>
    </source>
</evidence>
<dbReference type="PRINTS" id="PR00245">
    <property type="entry name" value="OLFACTORYR"/>
</dbReference>
<dbReference type="PROSITE" id="PS00237">
    <property type="entry name" value="G_PROTEIN_RECEP_F1_1"/>
    <property type="match status" value="1"/>
</dbReference>
<feature type="transmembrane region" description="Helical" evidence="11">
    <location>
        <begin position="41"/>
        <end position="66"/>
    </location>
</feature>
<evidence type="ECO:0000256" key="11">
    <source>
        <dbReference type="SAM" id="Phobius"/>
    </source>
</evidence>
<organism evidence="13 14">
    <name type="scientific">Xenopus laevis</name>
    <name type="common">African clawed frog</name>
    <dbReference type="NCBI Taxonomy" id="8355"/>
    <lineage>
        <taxon>Eukaryota</taxon>
        <taxon>Metazoa</taxon>
        <taxon>Chordata</taxon>
        <taxon>Craniata</taxon>
        <taxon>Vertebrata</taxon>
        <taxon>Euteleostomi</taxon>
        <taxon>Amphibia</taxon>
        <taxon>Batrachia</taxon>
        <taxon>Anura</taxon>
        <taxon>Pipoidea</taxon>
        <taxon>Pipidae</taxon>
        <taxon>Xenopodinae</taxon>
        <taxon>Xenopus</taxon>
        <taxon>Xenopus</taxon>
    </lineage>
</organism>
<evidence type="ECO:0000313" key="13">
    <source>
        <dbReference type="Proteomes" id="UP000186698"/>
    </source>
</evidence>
<dbReference type="GO" id="GO:0004984">
    <property type="term" value="F:olfactory receptor activity"/>
    <property type="evidence" value="ECO:0000318"/>
    <property type="project" value="GO_Central"/>
</dbReference>
<protein>
    <submittedName>
        <fullName evidence="14">Olfactory receptor 8U1</fullName>
    </submittedName>
</protein>
<evidence type="ECO:0000256" key="2">
    <source>
        <dbReference type="ARBA" id="ARBA00022475"/>
    </source>
</evidence>
<comment type="similarity">
    <text evidence="10">Belongs to the G-protein coupled receptor 1 family.</text>
</comment>
<dbReference type="InterPro" id="IPR000725">
    <property type="entry name" value="Olfact_rcpt"/>
</dbReference>
<evidence type="ECO:0000256" key="10">
    <source>
        <dbReference type="RuleBase" id="RU000688"/>
    </source>
</evidence>
<proteinExistence type="inferred from homology"/>
<dbReference type="InterPro" id="IPR050516">
    <property type="entry name" value="Olfactory_GPCR"/>
</dbReference>
<feature type="transmembrane region" description="Helical" evidence="11">
    <location>
        <begin position="115"/>
        <end position="136"/>
    </location>
</feature>
<evidence type="ECO:0000256" key="4">
    <source>
        <dbReference type="ARBA" id="ARBA00022725"/>
    </source>
</evidence>
<keyword evidence="8 10" id="KW-0675">Receptor</keyword>
<accession>A0A8J0TIX2</accession>
<dbReference type="PRINTS" id="PR00237">
    <property type="entry name" value="GPCRRHODOPSN"/>
</dbReference>
<dbReference type="InterPro" id="IPR017452">
    <property type="entry name" value="GPCR_Rhodpsn_7TM"/>
</dbReference>
<dbReference type="Proteomes" id="UP000186698">
    <property type="component" value="Chromosome 8L"/>
</dbReference>
<evidence type="ECO:0000256" key="1">
    <source>
        <dbReference type="ARBA" id="ARBA00004651"/>
    </source>
</evidence>
<dbReference type="Pfam" id="PF13853">
    <property type="entry name" value="7tm_4"/>
    <property type="match status" value="1"/>
</dbReference>
<dbReference type="GeneID" id="108699006"/>
<dbReference type="KEGG" id="xla:108699006"/>
<evidence type="ECO:0000256" key="6">
    <source>
        <dbReference type="ARBA" id="ARBA00023040"/>
    </source>
</evidence>
<dbReference type="RefSeq" id="XP_018086351.2">
    <property type="nucleotide sequence ID" value="XM_018230862.2"/>
</dbReference>
<dbReference type="CDD" id="cd13954">
    <property type="entry name" value="7tmA_OR"/>
    <property type="match status" value="1"/>
</dbReference>
<evidence type="ECO:0000256" key="9">
    <source>
        <dbReference type="ARBA" id="ARBA00023224"/>
    </source>
</evidence>
<dbReference type="Gene3D" id="1.20.1070.10">
    <property type="entry name" value="Rhodopsin 7-helix transmembrane proteins"/>
    <property type="match status" value="1"/>
</dbReference>
<feature type="transmembrane region" description="Helical" evidence="11">
    <location>
        <begin position="289"/>
        <end position="308"/>
    </location>
</feature>
<dbReference type="GO" id="GO:0005549">
    <property type="term" value="F:odorant binding"/>
    <property type="evidence" value="ECO:0000318"/>
    <property type="project" value="GO_Central"/>
</dbReference>
<name>A0A8J0TIX2_XENLA</name>
<feature type="transmembrane region" description="Helical" evidence="11">
    <location>
        <begin position="148"/>
        <end position="168"/>
    </location>
</feature>
<keyword evidence="6 10" id="KW-0297">G-protein coupled receptor</keyword>
<reference evidence="14" key="1">
    <citation type="submission" date="2025-08" db="UniProtKB">
        <authorList>
            <consortium name="RefSeq"/>
        </authorList>
    </citation>
    <scope>IDENTIFICATION</scope>
    <source>
        <strain evidence="14">J_2021</strain>
        <tissue evidence="14">Erythrocytes</tissue>
    </source>
</reference>
<evidence type="ECO:0000256" key="3">
    <source>
        <dbReference type="ARBA" id="ARBA00022692"/>
    </source>
</evidence>
<dbReference type="InterPro" id="IPR000276">
    <property type="entry name" value="GPCR_Rhodpsn"/>
</dbReference>
<feature type="transmembrane region" description="Helical" evidence="11">
    <location>
        <begin position="258"/>
        <end position="277"/>
    </location>
</feature>
<evidence type="ECO:0000313" key="14">
    <source>
        <dbReference type="RefSeq" id="XP_018086351.2"/>
    </source>
</evidence>
<keyword evidence="13" id="KW-1185">Reference proteome</keyword>
<comment type="subcellular location">
    <subcellularLocation>
        <location evidence="1">Cell membrane</location>
        <topology evidence="1">Multi-pass membrane protein</topology>
    </subcellularLocation>
</comment>
<keyword evidence="2" id="KW-1003">Cell membrane</keyword>
<dbReference type="OrthoDB" id="9444602at2759"/>
<gene>
    <name evidence="14" type="primary">LOC108699006</name>
</gene>
<evidence type="ECO:0000256" key="5">
    <source>
        <dbReference type="ARBA" id="ARBA00022989"/>
    </source>
</evidence>
<evidence type="ECO:0000256" key="8">
    <source>
        <dbReference type="ARBA" id="ARBA00023170"/>
    </source>
</evidence>
<dbReference type="PANTHER" id="PTHR26452">
    <property type="entry name" value="OLFACTORY RECEPTOR"/>
    <property type="match status" value="1"/>
</dbReference>
<dbReference type="SUPFAM" id="SSF81321">
    <property type="entry name" value="Family A G protein-coupled receptor-like"/>
    <property type="match status" value="1"/>
</dbReference>
<keyword evidence="5 11" id="KW-1133">Transmembrane helix</keyword>
<dbReference type="GO" id="GO:0005886">
    <property type="term" value="C:plasma membrane"/>
    <property type="evidence" value="ECO:0007669"/>
    <property type="project" value="UniProtKB-SubCell"/>
</dbReference>
<keyword evidence="9 10" id="KW-0807">Transducer</keyword>
<sequence>MAPTRCTTGPPGPRATITMQENQNSSGFILQGFTDYPDMQIPLFCLFLLIYLLTLQGNVLILIVIYQTSSLHIPMYFFLCNLAFIDLCASSVSQPKLLSILLRGDGAISFSGCMIQMYCFLSLTCAEFVSLTVMAYDRYVAICNPLSYLIVMNKRVCVILVIFCWMFSFAEPMSHTLLISHLPFCRSRTLDHFFCDPSILLNLSCANTFSIELLTYVLGFLVGLPAFALIIVSYTYIISTIVKIHSTTGREKAFSTCTSHLTVVIVFYGTTLITYMQPTSQYSSTLSKPFSFLYTALVPLINPFIYALRNKDIKQQIFNKIEFQRGCAAPLQLCCLFTWRTFIDALGSSADGGLATQPSVPAPGLAAQSLVPAPEPAAQPPVPAPRSALQQIFLVPALRRLGPLPGFPRFGPLPALQQLSSGHLPHAVAASQPVNAPVLAPQKLPVPMPAPQMLPILMQAPRSLPVPMQALQSSVPAPVPARQCSVPAPVLALQS</sequence>
<feature type="transmembrane region" description="Helical" evidence="11">
    <location>
        <begin position="213"/>
        <end position="237"/>
    </location>
</feature>
<dbReference type="GO" id="GO:0004930">
    <property type="term" value="F:G protein-coupled receptor activity"/>
    <property type="evidence" value="ECO:0007669"/>
    <property type="project" value="UniProtKB-KW"/>
</dbReference>